<dbReference type="SUPFAM" id="SSF50630">
    <property type="entry name" value="Acid proteases"/>
    <property type="match status" value="1"/>
</dbReference>
<evidence type="ECO:0000256" key="1">
    <source>
        <dbReference type="ARBA" id="ARBA00007447"/>
    </source>
</evidence>
<keyword evidence="2" id="KW-0812">Transmembrane</keyword>
<dbReference type="Proteomes" id="UP000503462">
    <property type="component" value="Chromosome 1"/>
</dbReference>
<proteinExistence type="inferred from homology"/>
<reference evidence="4 5" key="1">
    <citation type="journal article" date="2016" name="Sci. Rep.">
        <title>Peltaster fructicola genome reveals evolution from an invasive phytopathogen to an ectophytic parasite.</title>
        <authorList>
            <person name="Xu C."/>
            <person name="Chen H."/>
            <person name="Gleason M.L."/>
            <person name="Xu J.R."/>
            <person name="Liu H."/>
            <person name="Zhang R."/>
            <person name="Sun G."/>
        </authorList>
    </citation>
    <scope>NUCLEOTIDE SEQUENCE [LARGE SCALE GENOMIC DNA]</scope>
    <source>
        <strain evidence="4 5">LNHT1506</strain>
    </source>
</reference>
<accession>A0A6H0XMI6</accession>
<feature type="transmembrane region" description="Helical" evidence="2">
    <location>
        <begin position="448"/>
        <end position="470"/>
    </location>
</feature>
<comment type="similarity">
    <text evidence="1">Belongs to the peptidase A1 family.</text>
</comment>
<sequence length="592" mass="63666">MKHQYGAGTVVLALTSIMAAIGGVRSQELVPRLAARADNLTIPAAISIGPSQYWDGNDGPWSSFPIQVGGGSTSQNVRVFPATAAYNTWTIGPDGCPSGLVNDCANKRGGLFYTNQSLTWILSSTYPTSIEVNLGLDLNANAGWDTVGLGWQGSGGPSVQHTVVFNVFSTKYWVGIFGLSPLPTNFTNQNSPQPSYMQSLYDNKLIPSRSYGYTAGNQYRLNKIFGSLTLGGYDQSRFSGGISFPFYADINRDLLVNLKAITAGDGTNLLPGGTISTMVDSTVPEIWLPQSACSAFEKAFGLTYDTSSKRYLVNGSTHAQLTQSQPTVNFTLTNDKSQEVTISLPYGAFDLNVSTPIVSGSSYYFPIQRAANDSQYTLGRAFLQEAYLIADYDRSNFTVAPCTWNQSQLSSPSIKSVLSPNLTAQVNAQQSSSSAQTSQTSQGISSGAIAGIVVGVVVLVLAVVAGVFFFMRRRKTHAELVELSEKGDGAANAKTTGPINELGDEGQVGELDAPFLTKPQEMESPYKFDPSRNGYMEMEGEHYGTGKHDAHEMAGTLASHEMDGARPIYEMHGSDVFEMPAHRLTKYGPPEK</sequence>
<gene>
    <name evidence="4" type="ORF">AMS68_001450</name>
</gene>
<dbReference type="OrthoDB" id="4074350at2759"/>
<protein>
    <recommendedName>
        <fullName evidence="3">Peptidase A1 domain-containing protein</fullName>
    </recommendedName>
</protein>
<evidence type="ECO:0000313" key="5">
    <source>
        <dbReference type="Proteomes" id="UP000503462"/>
    </source>
</evidence>
<name>A0A6H0XMI6_9PEZI</name>
<dbReference type="EMBL" id="CP051139">
    <property type="protein sequence ID" value="QIW95932.1"/>
    <property type="molecule type" value="Genomic_DNA"/>
</dbReference>
<dbReference type="Pfam" id="PF00026">
    <property type="entry name" value="Asp"/>
    <property type="match status" value="1"/>
</dbReference>
<dbReference type="AlphaFoldDB" id="A0A6H0XMI6"/>
<dbReference type="InterPro" id="IPR001461">
    <property type="entry name" value="Aspartic_peptidase_A1"/>
</dbReference>
<dbReference type="InterPro" id="IPR021109">
    <property type="entry name" value="Peptidase_aspartic_dom_sf"/>
</dbReference>
<keyword evidence="2" id="KW-0472">Membrane</keyword>
<dbReference type="GO" id="GO:0004190">
    <property type="term" value="F:aspartic-type endopeptidase activity"/>
    <property type="evidence" value="ECO:0007669"/>
    <property type="project" value="InterPro"/>
</dbReference>
<evidence type="ECO:0000313" key="4">
    <source>
        <dbReference type="EMBL" id="QIW95932.1"/>
    </source>
</evidence>
<dbReference type="GO" id="GO:0000324">
    <property type="term" value="C:fungal-type vacuole"/>
    <property type="evidence" value="ECO:0007669"/>
    <property type="project" value="TreeGrafter"/>
</dbReference>
<organism evidence="4 5">
    <name type="scientific">Peltaster fructicola</name>
    <dbReference type="NCBI Taxonomy" id="286661"/>
    <lineage>
        <taxon>Eukaryota</taxon>
        <taxon>Fungi</taxon>
        <taxon>Dikarya</taxon>
        <taxon>Ascomycota</taxon>
        <taxon>Pezizomycotina</taxon>
        <taxon>Dothideomycetes</taxon>
        <taxon>Dothideomycetes incertae sedis</taxon>
        <taxon>Peltaster</taxon>
    </lineage>
</organism>
<keyword evidence="5" id="KW-1185">Reference proteome</keyword>
<evidence type="ECO:0000256" key="2">
    <source>
        <dbReference type="SAM" id="Phobius"/>
    </source>
</evidence>
<evidence type="ECO:0000259" key="3">
    <source>
        <dbReference type="PROSITE" id="PS51767"/>
    </source>
</evidence>
<keyword evidence="2" id="KW-1133">Transmembrane helix</keyword>
<dbReference type="InterPro" id="IPR033121">
    <property type="entry name" value="PEPTIDASE_A1"/>
</dbReference>
<dbReference type="CDD" id="cd05471">
    <property type="entry name" value="pepsin_like"/>
    <property type="match status" value="1"/>
</dbReference>
<dbReference type="InterPro" id="IPR034164">
    <property type="entry name" value="Pepsin-like_dom"/>
</dbReference>
<dbReference type="GO" id="GO:0006508">
    <property type="term" value="P:proteolysis"/>
    <property type="evidence" value="ECO:0007669"/>
    <property type="project" value="InterPro"/>
</dbReference>
<dbReference type="Gene3D" id="2.40.70.10">
    <property type="entry name" value="Acid Proteases"/>
    <property type="match status" value="2"/>
</dbReference>
<dbReference type="PANTHER" id="PTHR47966">
    <property type="entry name" value="BETA-SITE APP-CLEAVING ENZYME, ISOFORM A-RELATED"/>
    <property type="match status" value="1"/>
</dbReference>
<dbReference type="PANTHER" id="PTHR47966:SF51">
    <property type="entry name" value="BETA-SITE APP-CLEAVING ENZYME, ISOFORM A-RELATED"/>
    <property type="match status" value="1"/>
</dbReference>
<feature type="domain" description="Peptidase A1" evidence="3">
    <location>
        <begin position="64"/>
        <end position="400"/>
    </location>
</feature>
<dbReference type="PROSITE" id="PS51767">
    <property type="entry name" value="PEPTIDASE_A1"/>
    <property type="match status" value="1"/>
</dbReference>